<proteinExistence type="predicted"/>
<dbReference type="InterPro" id="IPR006121">
    <property type="entry name" value="HMA_dom"/>
</dbReference>
<sequence>MNFLKKNHEHKNDNVIDVSKKVILGVAVIAVVVFTSCKNETKKETETTTTQVSKEIAMTDLSFGVRGNCGMCKSTIEKAANGVDGVASANWDVDKKKIDVSFDDTKTDEMAIHNAIAASGYDTEKVSGSEEAYKDLPGCCQYDHEMMMNQSGEEESDDHSNHDH</sequence>
<feature type="domain" description="HMA" evidence="1">
    <location>
        <begin position="52"/>
        <end position="124"/>
    </location>
</feature>
<dbReference type="CDD" id="cd00371">
    <property type="entry name" value="HMA"/>
    <property type="match status" value="1"/>
</dbReference>
<accession>A0A0P0CU88</accession>
<dbReference type="GO" id="GO:0046872">
    <property type="term" value="F:metal ion binding"/>
    <property type="evidence" value="ECO:0007669"/>
    <property type="project" value="InterPro"/>
</dbReference>
<dbReference type="OrthoDB" id="5513217at2"/>
<dbReference type="PROSITE" id="PS50846">
    <property type="entry name" value="HMA_2"/>
    <property type="match status" value="1"/>
</dbReference>
<dbReference type="PATRIC" id="fig|1736674.3.peg.314"/>
<organism evidence="2 3">
    <name type="scientific">Pseudalgibacter alginicilyticus</name>
    <dbReference type="NCBI Taxonomy" id="1736674"/>
    <lineage>
        <taxon>Bacteria</taxon>
        <taxon>Pseudomonadati</taxon>
        <taxon>Bacteroidota</taxon>
        <taxon>Flavobacteriia</taxon>
        <taxon>Flavobacteriales</taxon>
        <taxon>Flavobacteriaceae</taxon>
        <taxon>Pseudalgibacter</taxon>
    </lineage>
</organism>
<reference evidence="2 3" key="1">
    <citation type="submission" date="2015-10" db="EMBL/GenBank/DDBJ databases">
        <authorList>
            <person name="Gilbert D.G."/>
        </authorList>
    </citation>
    <scope>NUCLEOTIDE SEQUENCE [LARGE SCALE GENOMIC DNA]</scope>
    <source>
        <strain evidence="3">HZ-22</strain>
    </source>
</reference>
<evidence type="ECO:0000313" key="3">
    <source>
        <dbReference type="Proteomes" id="UP000057981"/>
    </source>
</evidence>
<evidence type="ECO:0000259" key="1">
    <source>
        <dbReference type="PROSITE" id="PS50846"/>
    </source>
</evidence>
<dbReference type="AlphaFoldDB" id="A0A0P0CU88"/>
<evidence type="ECO:0000313" key="2">
    <source>
        <dbReference type="EMBL" id="ALJ03905.1"/>
    </source>
</evidence>
<keyword evidence="3" id="KW-1185">Reference proteome</keyword>
<dbReference type="RefSeq" id="WP_054724103.1">
    <property type="nucleotide sequence ID" value="NZ_CP012898.1"/>
</dbReference>
<dbReference type="EMBL" id="CP012898">
    <property type="protein sequence ID" value="ALJ03905.1"/>
    <property type="molecule type" value="Genomic_DNA"/>
</dbReference>
<gene>
    <name evidence="2" type="ORF">APS56_01500</name>
</gene>
<dbReference type="SUPFAM" id="SSF55008">
    <property type="entry name" value="HMA, heavy metal-associated domain"/>
    <property type="match status" value="1"/>
</dbReference>
<dbReference type="STRING" id="1736674.APS56_01500"/>
<dbReference type="Pfam" id="PF00403">
    <property type="entry name" value="HMA"/>
    <property type="match status" value="1"/>
</dbReference>
<dbReference type="InterPro" id="IPR036163">
    <property type="entry name" value="HMA_dom_sf"/>
</dbReference>
<dbReference type="Proteomes" id="UP000057981">
    <property type="component" value="Chromosome"/>
</dbReference>
<name>A0A0P0CU88_9FLAO</name>
<dbReference type="Gene3D" id="3.30.70.100">
    <property type="match status" value="1"/>
</dbReference>
<dbReference type="KEGG" id="ahz:APS56_01500"/>
<protein>
    <submittedName>
        <fullName evidence="2">Heavy metal transporter</fullName>
    </submittedName>
</protein>